<dbReference type="EMBL" id="AVGG01000019">
    <property type="protein sequence ID" value="ESU26396.1"/>
    <property type="molecule type" value="Genomic_DNA"/>
</dbReference>
<evidence type="ECO:0000313" key="1">
    <source>
        <dbReference type="EMBL" id="ESU26396.1"/>
    </source>
</evidence>
<dbReference type="STRING" id="1341181.FLJC2902T_28830"/>
<organism evidence="1 2">
    <name type="scientific">Flavobacterium limnosediminis JC2902</name>
    <dbReference type="NCBI Taxonomy" id="1341181"/>
    <lineage>
        <taxon>Bacteria</taxon>
        <taxon>Pseudomonadati</taxon>
        <taxon>Bacteroidota</taxon>
        <taxon>Flavobacteriia</taxon>
        <taxon>Flavobacteriales</taxon>
        <taxon>Flavobacteriaceae</taxon>
        <taxon>Flavobacterium</taxon>
    </lineage>
</organism>
<comment type="caution">
    <text evidence="1">The sequence shown here is derived from an EMBL/GenBank/DDBJ whole genome shotgun (WGS) entry which is preliminary data.</text>
</comment>
<evidence type="ECO:0000313" key="2">
    <source>
        <dbReference type="Proteomes" id="UP000018004"/>
    </source>
</evidence>
<sequence length="37" mass="4178">MAFKYVFAKITLFIRMGKAAEAIIIYPIKNALNQSSD</sequence>
<name>V6SII7_9FLAO</name>
<accession>V6SII7</accession>
<keyword evidence="2" id="KW-1185">Reference proteome</keyword>
<dbReference type="Proteomes" id="UP000018004">
    <property type="component" value="Unassembled WGS sequence"/>
</dbReference>
<protein>
    <submittedName>
        <fullName evidence="1">Uncharacterized protein</fullName>
    </submittedName>
</protein>
<gene>
    <name evidence="1" type="ORF">FLJC2902T_28830</name>
</gene>
<reference evidence="1 2" key="1">
    <citation type="submission" date="2013-08" db="EMBL/GenBank/DDBJ databases">
        <title>Flavobacterium limnosediminis JC2902 genome sequencing.</title>
        <authorList>
            <person name="Lee K."/>
            <person name="Yi H."/>
            <person name="Park S."/>
            <person name="Chun J."/>
        </authorList>
    </citation>
    <scope>NUCLEOTIDE SEQUENCE [LARGE SCALE GENOMIC DNA]</scope>
    <source>
        <strain evidence="1 2">JC2902</strain>
    </source>
</reference>
<dbReference type="PATRIC" id="fig|1341181.4.peg.2835"/>
<dbReference type="AlphaFoldDB" id="V6SII7"/>
<proteinExistence type="predicted"/>